<dbReference type="PANTHER" id="PTHR33594:SF1">
    <property type="entry name" value="HD_PDEASE DOMAIN-CONTAINING PROTEIN"/>
    <property type="match status" value="1"/>
</dbReference>
<dbReference type="AlphaFoldDB" id="A0A916NTH5"/>
<gene>
    <name evidence="2" type="primary">yedJ</name>
    <name evidence="2" type="ORF">CRYO30217_02916</name>
</gene>
<dbReference type="Proteomes" id="UP000683507">
    <property type="component" value="Chromosome"/>
</dbReference>
<dbReference type="KEGG" id="ptan:CRYO30217_02916"/>
<sequence length="213" mass="24378">MSLIEKVREQIKNDFSGEGTGHDWWHIHRVVNNARSIQEVEGGDEELIELAALLHDVGDHKFHKEKEAQEKLITQLMTDLGAESQKIKVVLGVVKQVSFKGGEVNREVDSLEAKVVQDADRLDALGAIGIARAFAYGGSKNRMIYHPDEAPKEFQSFEEYKNDKGHTINHFYEKLLKLKDMMQTETGRKMAEQRHQFMEAYLEQFYAEWSGTA</sequence>
<dbReference type="InterPro" id="IPR006674">
    <property type="entry name" value="HD_domain"/>
</dbReference>
<feature type="domain" description="HD" evidence="1">
    <location>
        <begin position="23"/>
        <end position="125"/>
    </location>
</feature>
<evidence type="ECO:0000313" key="3">
    <source>
        <dbReference type="Proteomes" id="UP000683507"/>
    </source>
</evidence>
<organism evidence="2 3">
    <name type="scientific">Parvicella tangerina</name>
    <dbReference type="NCBI Taxonomy" id="2829795"/>
    <lineage>
        <taxon>Bacteria</taxon>
        <taxon>Pseudomonadati</taxon>
        <taxon>Bacteroidota</taxon>
        <taxon>Flavobacteriia</taxon>
        <taxon>Flavobacteriales</taxon>
        <taxon>Parvicellaceae</taxon>
        <taxon>Parvicella</taxon>
    </lineage>
</organism>
<dbReference type="RefSeq" id="WP_258543113.1">
    <property type="nucleotide sequence ID" value="NZ_OU015584.1"/>
</dbReference>
<dbReference type="CDD" id="cd00077">
    <property type="entry name" value="HDc"/>
    <property type="match status" value="1"/>
</dbReference>
<accession>A0A916NTH5</accession>
<dbReference type="InterPro" id="IPR003607">
    <property type="entry name" value="HD/PDEase_dom"/>
</dbReference>
<dbReference type="SUPFAM" id="SSF109604">
    <property type="entry name" value="HD-domain/PDEase-like"/>
    <property type="match status" value="1"/>
</dbReference>
<dbReference type="Pfam" id="PF01966">
    <property type="entry name" value="HD"/>
    <property type="match status" value="1"/>
</dbReference>
<keyword evidence="3" id="KW-1185">Reference proteome</keyword>
<evidence type="ECO:0000259" key="1">
    <source>
        <dbReference type="PROSITE" id="PS51831"/>
    </source>
</evidence>
<proteinExistence type="predicted"/>
<dbReference type="Gene3D" id="1.20.58.1910">
    <property type="match status" value="1"/>
</dbReference>
<evidence type="ECO:0000313" key="2">
    <source>
        <dbReference type="EMBL" id="CAG5085870.1"/>
    </source>
</evidence>
<dbReference type="Gene3D" id="1.10.472.50">
    <property type="entry name" value="HD-domain/PDEase-like"/>
    <property type="match status" value="1"/>
</dbReference>
<dbReference type="SMART" id="SM00471">
    <property type="entry name" value="HDc"/>
    <property type="match status" value="1"/>
</dbReference>
<dbReference type="PROSITE" id="PS51831">
    <property type="entry name" value="HD"/>
    <property type="match status" value="1"/>
</dbReference>
<dbReference type="PANTHER" id="PTHR33594">
    <property type="entry name" value="SUPERFAMILY HYDROLASE, PUTATIVE (AFU_ORTHOLOGUE AFUA_1G03035)-RELATED"/>
    <property type="match status" value="1"/>
</dbReference>
<protein>
    <recommendedName>
        <fullName evidence="1">HD domain-containing protein</fullName>
    </recommendedName>
</protein>
<name>A0A916NTH5_9FLAO</name>
<reference evidence="2" key="1">
    <citation type="submission" date="2021-04" db="EMBL/GenBank/DDBJ databases">
        <authorList>
            <person name="Rodrigo-Torres L."/>
            <person name="Arahal R. D."/>
            <person name="Lucena T."/>
        </authorList>
    </citation>
    <scope>NUCLEOTIDE SEQUENCE</scope>
    <source>
        <strain evidence="2">AS29M-1</strain>
    </source>
</reference>
<dbReference type="EMBL" id="OU015584">
    <property type="protein sequence ID" value="CAG5085870.1"/>
    <property type="molecule type" value="Genomic_DNA"/>
</dbReference>